<name>A0ABY9X3E6_9BACT</name>
<keyword evidence="1" id="KW-0732">Signal</keyword>
<dbReference type="Proteomes" id="UP001611383">
    <property type="component" value="Chromosome"/>
</dbReference>
<evidence type="ECO:0008006" key="4">
    <source>
        <dbReference type="Google" id="ProtNLM"/>
    </source>
</evidence>
<organism evidence="2 3">
    <name type="scientific">Archangium minus</name>
    <dbReference type="NCBI Taxonomy" id="83450"/>
    <lineage>
        <taxon>Bacteria</taxon>
        <taxon>Pseudomonadati</taxon>
        <taxon>Myxococcota</taxon>
        <taxon>Myxococcia</taxon>
        <taxon>Myxococcales</taxon>
        <taxon>Cystobacterineae</taxon>
        <taxon>Archangiaceae</taxon>
        <taxon>Archangium</taxon>
    </lineage>
</organism>
<accession>A0ABY9X3E6</accession>
<feature type="chain" id="PRO_5047549699" description="Lipoprotein" evidence="1">
    <location>
        <begin position="21"/>
        <end position="237"/>
    </location>
</feature>
<evidence type="ECO:0000313" key="3">
    <source>
        <dbReference type="Proteomes" id="UP001611383"/>
    </source>
</evidence>
<gene>
    <name evidence="2" type="ORF">F0U60_41795</name>
</gene>
<protein>
    <recommendedName>
        <fullName evidence="4">Lipoprotein</fullName>
    </recommendedName>
</protein>
<sequence length="237" mass="24880">MLRKIALLSASLLCACGSYSSPPPNIVSIEPEEVVSGEASTITLELDAPLPVKVDYGRRTATVVLPTIMIGGKQVTVAQLEQTGMLRATVPTDLPAGPQEVRLELEDGNESLQAQGITVLPVPPELSPQTGNPNQGGGTSTDPELTGLLIDPIADQVRGVPFLITLRAEGPKAADFTGQVQISSNKGRVSPNLSNAFSQGVRQEEVVLDKQGGQVVLTVRVGKDIVAQSNPFKVSVK</sequence>
<reference evidence="2 3" key="1">
    <citation type="submission" date="2019-08" db="EMBL/GenBank/DDBJ databases">
        <title>Archangium and Cystobacter genomes.</title>
        <authorList>
            <person name="Chen I.-C.K."/>
            <person name="Wielgoss S."/>
        </authorList>
    </citation>
    <scope>NUCLEOTIDE SEQUENCE [LARGE SCALE GENOMIC DNA]</scope>
    <source>
        <strain evidence="2 3">Cbm 6</strain>
    </source>
</reference>
<proteinExistence type="predicted"/>
<dbReference type="RefSeq" id="WP_395808423.1">
    <property type="nucleotide sequence ID" value="NZ_CP043494.1"/>
</dbReference>
<dbReference type="PROSITE" id="PS51257">
    <property type="entry name" value="PROKAR_LIPOPROTEIN"/>
    <property type="match status" value="1"/>
</dbReference>
<feature type="signal peptide" evidence="1">
    <location>
        <begin position="1"/>
        <end position="20"/>
    </location>
</feature>
<evidence type="ECO:0000256" key="1">
    <source>
        <dbReference type="SAM" id="SignalP"/>
    </source>
</evidence>
<dbReference type="EMBL" id="CP043494">
    <property type="protein sequence ID" value="WNG49933.1"/>
    <property type="molecule type" value="Genomic_DNA"/>
</dbReference>
<keyword evidence="3" id="KW-1185">Reference proteome</keyword>
<evidence type="ECO:0000313" key="2">
    <source>
        <dbReference type="EMBL" id="WNG49933.1"/>
    </source>
</evidence>